<evidence type="ECO:0000256" key="2">
    <source>
        <dbReference type="ARBA" id="ARBA00022485"/>
    </source>
</evidence>
<reference evidence="8 9" key="1">
    <citation type="submission" date="2015-08" db="EMBL/GenBank/DDBJ databases">
        <title>Draft genome sequence of cellulolytic and xylanolytic Paenibacillus sp. A59, isolated from a decaying forest soil from Patagonia, Argentina.</title>
        <authorList>
            <person name="Ghio S."/>
            <person name="Caceres A.M."/>
            <person name="Talia P."/>
            <person name="Grasso D."/>
            <person name="Campos E."/>
        </authorList>
    </citation>
    <scope>NUCLEOTIDE SEQUENCE [LARGE SCALE GENOMIC DNA]</scope>
    <source>
        <strain evidence="8 9">A59</strain>
    </source>
</reference>
<dbReference type="EC" id="1.97.1.-" evidence="7"/>
<dbReference type="InterPro" id="IPR007197">
    <property type="entry name" value="rSAM"/>
</dbReference>
<dbReference type="Pfam" id="PF13353">
    <property type="entry name" value="Fer4_12"/>
    <property type="match status" value="1"/>
</dbReference>
<evidence type="ECO:0000256" key="7">
    <source>
        <dbReference type="PIRNR" id="PIRNR000368"/>
    </source>
</evidence>
<dbReference type="InterPro" id="IPR058240">
    <property type="entry name" value="rSAM_sf"/>
</dbReference>
<keyword evidence="4" id="KW-0479">Metal-binding</keyword>
<dbReference type="PANTHER" id="PTHR30352">
    <property type="entry name" value="PYRUVATE FORMATE-LYASE-ACTIVATING ENZYME"/>
    <property type="match status" value="1"/>
</dbReference>
<dbReference type="InterPro" id="IPR012837">
    <property type="entry name" value="NrdG"/>
</dbReference>
<dbReference type="InterPro" id="IPR013785">
    <property type="entry name" value="Aldolase_TIM"/>
</dbReference>
<dbReference type="GO" id="GO:0046872">
    <property type="term" value="F:metal ion binding"/>
    <property type="evidence" value="ECO:0007669"/>
    <property type="project" value="UniProtKB-KW"/>
</dbReference>
<dbReference type="SFLD" id="SFLDG01063">
    <property type="entry name" value="activating_enzymes__group_1"/>
    <property type="match status" value="1"/>
</dbReference>
<evidence type="ECO:0000256" key="3">
    <source>
        <dbReference type="ARBA" id="ARBA00022691"/>
    </source>
</evidence>
<dbReference type="GO" id="GO:0043365">
    <property type="term" value="F:[formate-C-acetyltransferase]-activating enzyme activity"/>
    <property type="evidence" value="ECO:0007669"/>
    <property type="project" value="InterPro"/>
</dbReference>
<dbReference type="Gene3D" id="3.20.20.70">
    <property type="entry name" value="Aldolase class I"/>
    <property type="match status" value="1"/>
</dbReference>
<evidence type="ECO:0000256" key="5">
    <source>
        <dbReference type="ARBA" id="ARBA00023004"/>
    </source>
</evidence>
<comment type="cofactor">
    <cofactor evidence="1">
        <name>[4Fe-4S] cluster</name>
        <dbReference type="ChEBI" id="CHEBI:49883"/>
    </cofactor>
</comment>
<keyword evidence="2" id="KW-0004">4Fe-4S</keyword>
<dbReference type="PATRIC" id="fig|1705561.3.peg.4535"/>
<comment type="function">
    <text evidence="7">Activation of anaerobic ribonucleoside-triphosphate reductase under anaerobic conditions by generation of an organic free radical, using S-adenosylmethionine and reduced flavodoxin as cosubstrates to produce 5'-deoxy-adenosine.</text>
</comment>
<accession>A0A0M9BL61</accession>
<evidence type="ECO:0000313" key="9">
    <source>
        <dbReference type="Proteomes" id="UP000037688"/>
    </source>
</evidence>
<comment type="caution">
    <text evidence="8">The sequence shown here is derived from an EMBL/GenBank/DDBJ whole genome shotgun (WGS) entry which is preliminary data.</text>
</comment>
<protein>
    <recommendedName>
        <fullName evidence="7">Anaerobic ribonucleoside-triphosphate reductase-activating protein</fullName>
        <ecNumber evidence="7">1.97.1.-</ecNumber>
    </recommendedName>
</protein>
<evidence type="ECO:0000256" key="1">
    <source>
        <dbReference type="ARBA" id="ARBA00001966"/>
    </source>
</evidence>
<dbReference type="PIRSF" id="PIRSF000368">
    <property type="entry name" value="NrdG"/>
    <property type="match status" value="1"/>
</dbReference>
<dbReference type="InterPro" id="IPR034457">
    <property type="entry name" value="Organic_radical-activating"/>
</dbReference>
<dbReference type="EMBL" id="LITU01000070">
    <property type="protein sequence ID" value="KOY14570.1"/>
    <property type="molecule type" value="Genomic_DNA"/>
</dbReference>
<evidence type="ECO:0000313" key="8">
    <source>
        <dbReference type="EMBL" id="KOY14570.1"/>
    </source>
</evidence>
<keyword evidence="6" id="KW-0411">Iron-sulfur</keyword>
<keyword evidence="9" id="KW-1185">Reference proteome</keyword>
<dbReference type="Proteomes" id="UP000037688">
    <property type="component" value="Unassembled WGS sequence"/>
</dbReference>
<dbReference type="RefSeq" id="WP_053782761.1">
    <property type="nucleotide sequence ID" value="NZ_LITU01000070.1"/>
</dbReference>
<evidence type="ECO:0000256" key="4">
    <source>
        <dbReference type="ARBA" id="ARBA00022723"/>
    </source>
</evidence>
<name>A0A0M9BL61_9BACL</name>
<comment type="similarity">
    <text evidence="7">Belongs to the organic radical-activating enzymes family.</text>
</comment>
<dbReference type="GO" id="GO:0004748">
    <property type="term" value="F:ribonucleoside-diphosphate reductase activity, thioredoxin disulfide as acceptor"/>
    <property type="evidence" value="ECO:0007669"/>
    <property type="project" value="TreeGrafter"/>
</dbReference>
<gene>
    <name evidence="8" type="ORF">AMS66_21720</name>
</gene>
<evidence type="ECO:0000256" key="6">
    <source>
        <dbReference type="ARBA" id="ARBA00023014"/>
    </source>
</evidence>
<dbReference type="SFLD" id="SFLDG01066">
    <property type="entry name" value="organic_radical-activating_enz"/>
    <property type="match status" value="1"/>
</dbReference>
<dbReference type="OrthoDB" id="9782387at2"/>
<dbReference type="PANTHER" id="PTHR30352:SF2">
    <property type="entry name" value="ANAEROBIC RIBONUCLEOSIDE-TRIPHOSPHATE REDUCTASE-ACTIVATING PROTEIN"/>
    <property type="match status" value="1"/>
</dbReference>
<dbReference type="AlphaFoldDB" id="A0A0M9BL61"/>
<dbReference type="NCBIfam" id="TIGR02491">
    <property type="entry name" value="NrdG"/>
    <property type="match status" value="1"/>
</dbReference>
<keyword evidence="5" id="KW-0408">Iron</keyword>
<dbReference type="GO" id="GO:0051539">
    <property type="term" value="F:4 iron, 4 sulfur cluster binding"/>
    <property type="evidence" value="ECO:0007669"/>
    <property type="project" value="UniProtKB-KW"/>
</dbReference>
<proteinExistence type="inferred from homology"/>
<dbReference type="SUPFAM" id="SSF102114">
    <property type="entry name" value="Radical SAM enzymes"/>
    <property type="match status" value="1"/>
</dbReference>
<keyword evidence="3" id="KW-0949">S-adenosyl-L-methionine</keyword>
<sequence length="169" mass="18668">MNLYGYIPESVNEGKGLRAVLFISGCRHACPGCFSPDSWSFRAGEPFTEERQQQILHEVTAHPLLEGVTLCGGDPFFSAAECASWVRQLRTARPDLTVWAYTGFVYEELVADPARAELSCLCDVIIDGPYIAAERDVSLPYRGSRNQRIIDVGATMACQTIVTMQMDAL</sequence>
<dbReference type="SFLD" id="SFLDS00029">
    <property type="entry name" value="Radical_SAM"/>
    <property type="match status" value="1"/>
</dbReference>
<dbReference type="SFLD" id="SFLDF00299">
    <property type="entry name" value="anaerobic_ribonucleoside-triph"/>
    <property type="match status" value="1"/>
</dbReference>
<keyword evidence="7" id="KW-0560">Oxidoreductase</keyword>
<organism evidence="8 9">
    <name type="scientific">Paenibacillus xylanivorans</name>
    <dbReference type="NCBI Taxonomy" id="1705561"/>
    <lineage>
        <taxon>Bacteria</taxon>
        <taxon>Bacillati</taxon>
        <taxon>Bacillota</taxon>
        <taxon>Bacilli</taxon>
        <taxon>Bacillales</taxon>
        <taxon>Paenibacillaceae</taxon>
        <taxon>Paenibacillus</taxon>
    </lineage>
</organism>